<evidence type="ECO:0000313" key="3">
    <source>
        <dbReference type="EMBL" id="QEW06405.1"/>
    </source>
</evidence>
<dbReference type="Proteomes" id="UP000325606">
    <property type="component" value="Chromosome"/>
</dbReference>
<dbReference type="AlphaFoldDB" id="A0A5J6LCT7"/>
<evidence type="ECO:0000259" key="2">
    <source>
        <dbReference type="Pfam" id="PF15609"/>
    </source>
</evidence>
<evidence type="ECO:0008006" key="5">
    <source>
        <dbReference type="Google" id="ProtNLM"/>
    </source>
</evidence>
<feature type="domain" description="Orotate phosphoribosyltransferase-like" evidence="2">
    <location>
        <begin position="30"/>
        <end position="221"/>
    </location>
</feature>
<dbReference type="RefSeq" id="WP_151054716.1">
    <property type="nucleotide sequence ID" value="NZ_CP044222.1"/>
</dbReference>
<dbReference type="InterPro" id="IPR029057">
    <property type="entry name" value="PRTase-like"/>
</dbReference>
<gene>
    <name evidence="3" type="ORF">F5I99_07735</name>
</gene>
<evidence type="ECO:0000313" key="4">
    <source>
        <dbReference type="Proteomes" id="UP000325606"/>
    </source>
</evidence>
<dbReference type="EMBL" id="CP044222">
    <property type="protein sequence ID" value="QEW06405.1"/>
    <property type="molecule type" value="Genomic_DNA"/>
</dbReference>
<evidence type="ECO:0000259" key="1">
    <source>
        <dbReference type="Pfam" id="PF12500"/>
    </source>
</evidence>
<dbReference type="InterPro" id="IPR041688">
    <property type="entry name" value="PRTase_2"/>
</dbReference>
<keyword evidence="4" id="KW-1185">Reference proteome</keyword>
<proteinExistence type="predicted"/>
<dbReference type="Pfam" id="PF15609">
    <property type="entry name" value="PRTase_2"/>
    <property type="match status" value="1"/>
</dbReference>
<dbReference type="Pfam" id="PF12500">
    <property type="entry name" value="TRSP"/>
    <property type="match status" value="1"/>
</dbReference>
<name>A0A5J6LCT7_9GAMM</name>
<dbReference type="KEGG" id="nik:F5I99_07735"/>
<feature type="domain" description="TRSP" evidence="1">
    <location>
        <begin position="269"/>
        <end position="370"/>
    </location>
</feature>
<organism evidence="3 4">
    <name type="scientific">Nitrincola iocasae</name>
    <dbReference type="NCBI Taxonomy" id="2614693"/>
    <lineage>
        <taxon>Bacteria</taxon>
        <taxon>Pseudomonadati</taxon>
        <taxon>Pseudomonadota</taxon>
        <taxon>Gammaproteobacteria</taxon>
        <taxon>Oceanospirillales</taxon>
        <taxon>Oceanospirillaceae</taxon>
        <taxon>Nitrincola</taxon>
    </lineage>
</organism>
<dbReference type="InterPro" id="IPR022537">
    <property type="entry name" value="TRSP_dom"/>
</dbReference>
<dbReference type="PIRSF" id="PIRSF020967">
    <property type="entry name" value="UCP020967"/>
    <property type="match status" value="1"/>
</dbReference>
<sequence>MQTSKYDHALSTGILTLEIEDDDSLFPDELFQIAERENPKRAFLFVSTLLGRHIPASPSLHRTALNALADRAIPHLGSGSVLVMSYAETAVGLGLGVFDALCRNCPELSIGFLPTTRFSPDGVVPWINAREDHSHAVEHMILPPRKGVLPETDEATLVLVDDETTTGNTFKGLAQELYLSGVAFNRVVLVTLTDWSDNQSIAAVGAALPNASVSAVSLLSGRYTWTPSSGTTPHPLPPGCPPVCPFWSPNLDVPFGVPRSGLNSEDFARDIQAWSEYVDVEILPLLAPAARVLVIGTGEHVWYPFLAAEIISEQGHETRFISTTRSPVLPGTVIQKQISFPDHYGLGITMYLNNVDPDRWDEIILFTETDLGGIPEALRSALGRCWIVDGSLKVTSLNKETLI</sequence>
<reference evidence="3 4" key="1">
    <citation type="submission" date="2019-09" db="EMBL/GenBank/DDBJ databases">
        <title>Nitrincola iocasae sp. nov., a bacterium isolated from the sediment collected at a cold seep field in South China Sea.</title>
        <authorList>
            <person name="Zhang H."/>
            <person name="Wang H."/>
            <person name="Li C."/>
        </authorList>
    </citation>
    <scope>NUCLEOTIDE SEQUENCE [LARGE SCALE GENOMIC DNA]</scope>
    <source>
        <strain evidence="3 4">KXZD1103</strain>
    </source>
</reference>
<dbReference type="SUPFAM" id="SSF53271">
    <property type="entry name" value="PRTase-like"/>
    <property type="match status" value="1"/>
</dbReference>
<protein>
    <recommendedName>
        <fullName evidence="5">Phosphoribosyltransferase</fullName>
    </recommendedName>
</protein>
<accession>A0A5J6LCT7</accession>
<dbReference type="InterPro" id="IPR011214">
    <property type="entry name" value="UCP020967"/>
</dbReference>